<dbReference type="GO" id="GO:0000105">
    <property type="term" value="P:L-histidine biosynthetic process"/>
    <property type="evidence" value="ECO:0007669"/>
    <property type="project" value="UniProtKB-UniRule"/>
</dbReference>
<evidence type="ECO:0000256" key="6">
    <source>
        <dbReference type="ARBA" id="ARBA00005204"/>
    </source>
</evidence>
<dbReference type="Gene3D" id="3.10.20.810">
    <property type="entry name" value="Phosphoribosyl-AMP cyclohydrolase"/>
    <property type="match status" value="1"/>
</dbReference>
<dbReference type="GO" id="GO:0005829">
    <property type="term" value="C:cytosol"/>
    <property type="evidence" value="ECO:0007669"/>
    <property type="project" value="TreeGrafter"/>
</dbReference>
<reference evidence="22 23" key="1">
    <citation type="journal article" date="2018" name="Sci. Rep.">
        <title>Characterisation of pathogen-specific regions and novel effector candidates in Fusarium oxysporum f. sp. cepae.</title>
        <authorList>
            <person name="Armitage A.D."/>
            <person name="Taylor A."/>
            <person name="Sobczyk M.K."/>
            <person name="Baxter L."/>
            <person name="Greenfield B.P."/>
            <person name="Bates H.J."/>
            <person name="Wilson F."/>
            <person name="Jackson A.C."/>
            <person name="Ott S."/>
            <person name="Harrison R.J."/>
            <person name="Clarkson J.P."/>
        </authorList>
    </citation>
    <scope>NUCLEOTIDE SEQUENCE [LARGE SCALE GENOMIC DNA]</scope>
    <source>
        <strain evidence="22 23">Fp_A8</strain>
    </source>
</reference>
<dbReference type="CDD" id="cd06572">
    <property type="entry name" value="Histidinol_dh"/>
    <property type="match status" value="1"/>
</dbReference>
<dbReference type="GO" id="GO:0005524">
    <property type="term" value="F:ATP binding"/>
    <property type="evidence" value="ECO:0007669"/>
    <property type="project" value="UniProtKB-UniRule"/>
</dbReference>
<dbReference type="InterPro" id="IPR016298">
    <property type="entry name" value="Histidine_synth_trifunct"/>
</dbReference>
<evidence type="ECO:0000256" key="10">
    <source>
        <dbReference type="ARBA" id="ARBA00022741"/>
    </source>
</evidence>
<evidence type="ECO:0000256" key="5">
    <source>
        <dbReference type="ARBA" id="ARBA00005169"/>
    </source>
</evidence>
<dbReference type="GO" id="GO:0004636">
    <property type="term" value="F:phosphoribosyl-ATP diphosphatase activity"/>
    <property type="evidence" value="ECO:0007669"/>
    <property type="project" value="UniProtKB-UniRule"/>
</dbReference>
<dbReference type="EC" id="3.5.4.19" evidence="19"/>
<dbReference type="Pfam" id="PF01503">
    <property type="entry name" value="PRA-PH"/>
    <property type="match status" value="1"/>
</dbReference>
<comment type="caution">
    <text evidence="22">The sequence shown here is derived from an EMBL/GenBank/DDBJ whole genome shotgun (WGS) entry which is preliminary data.</text>
</comment>
<dbReference type="Pfam" id="PF01502">
    <property type="entry name" value="PRA-CH"/>
    <property type="match status" value="1"/>
</dbReference>
<comment type="pathway">
    <text evidence="4">Amino-acid biosynthesis; L-histidine biosynthesis; L-histidine from 5-phospho-alpha-D-ribose 1-diphosphate: step 9/9.</text>
</comment>
<dbReference type="Proteomes" id="UP000283569">
    <property type="component" value="Unassembled WGS sequence"/>
</dbReference>
<keyword evidence="16 19" id="KW-0368">Histidine biosynthesis</keyword>
<evidence type="ECO:0000256" key="7">
    <source>
        <dbReference type="ARBA" id="ARBA00008260"/>
    </source>
</evidence>
<dbReference type="FunFam" id="1.20.5.1300:FF:000001">
    <property type="entry name" value="Histidine biosynthesis trifunctional protein"/>
    <property type="match status" value="1"/>
</dbReference>
<dbReference type="PANTHER" id="PTHR21256">
    <property type="entry name" value="HISTIDINOL DEHYDROGENASE HDH"/>
    <property type="match status" value="1"/>
</dbReference>
<dbReference type="InterPro" id="IPR008179">
    <property type="entry name" value="HisE"/>
</dbReference>
<dbReference type="InterPro" id="IPR002496">
    <property type="entry name" value="PRib_AMP_CycHydrolase_dom"/>
</dbReference>
<keyword evidence="15 19" id="KW-0520">NAD</keyword>
<dbReference type="EMBL" id="MRDB01000100">
    <property type="protein sequence ID" value="RKL24847.1"/>
    <property type="molecule type" value="Genomic_DNA"/>
</dbReference>
<dbReference type="InterPro" id="IPR001692">
    <property type="entry name" value="Histidinol_DH_CS"/>
</dbReference>
<protein>
    <recommendedName>
        <fullName evidence="19">Histidine biosynthesis trifunctional protein</fullName>
    </recommendedName>
    <domain>
        <recommendedName>
            <fullName evidence="19">Phosphoribosyl-AMP cyclohydrolase</fullName>
            <ecNumber evidence="19">3.5.4.19</ecNumber>
        </recommendedName>
    </domain>
    <domain>
        <recommendedName>
            <fullName evidence="19">Phosphoribosyl-ATP pyrophosphohydrolase</fullName>
            <ecNumber evidence="19">3.6.1.31</ecNumber>
        </recommendedName>
    </domain>
    <domain>
        <recommendedName>
            <fullName evidence="19">Histidinol dehydrogenase</fullName>
            <shortName evidence="19">HDH</shortName>
            <ecNumber evidence="19">1.1.1.23</ecNumber>
        </recommendedName>
    </domain>
</protein>
<gene>
    <name evidence="22" type="ORF">BFJ72_g14208</name>
</gene>
<feature type="region of interest" description="Disordered" evidence="20">
    <location>
        <begin position="378"/>
        <end position="406"/>
    </location>
</feature>
<dbReference type="GO" id="GO:0051287">
    <property type="term" value="F:NAD binding"/>
    <property type="evidence" value="ECO:0007669"/>
    <property type="project" value="UniProtKB-UniRule"/>
</dbReference>
<evidence type="ECO:0000256" key="12">
    <source>
        <dbReference type="ARBA" id="ARBA00022833"/>
    </source>
</evidence>
<dbReference type="Pfam" id="PF00815">
    <property type="entry name" value="Histidinol_dh"/>
    <property type="match status" value="1"/>
</dbReference>
<keyword evidence="14 19" id="KW-0560">Oxidoreductase</keyword>
<comment type="catalytic activity">
    <reaction evidence="18 19">
        <text>L-histidinol + 2 NAD(+) + H2O = L-histidine + 2 NADH + 3 H(+)</text>
        <dbReference type="Rhea" id="RHEA:20641"/>
        <dbReference type="ChEBI" id="CHEBI:15377"/>
        <dbReference type="ChEBI" id="CHEBI:15378"/>
        <dbReference type="ChEBI" id="CHEBI:57540"/>
        <dbReference type="ChEBI" id="CHEBI:57595"/>
        <dbReference type="ChEBI" id="CHEBI:57699"/>
        <dbReference type="ChEBI" id="CHEBI:57945"/>
        <dbReference type="EC" id="1.1.1.23"/>
    </reaction>
</comment>
<dbReference type="FunFam" id="1.10.287.1080:FF:000002">
    <property type="entry name" value="Histidine biosynthesis bifunctional protein HisIE"/>
    <property type="match status" value="1"/>
</dbReference>
<dbReference type="UniPathway" id="UPA00031">
    <property type="reaction ID" value="UER00007"/>
</dbReference>
<evidence type="ECO:0000256" key="8">
    <source>
        <dbReference type="ARBA" id="ARBA00022605"/>
    </source>
</evidence>
<dbReference type="PANTHER" id="PTHR21256:SF2">
    <property type="entry name" value="HISTIDINE BIOSYNTHESIS TRIFUNCTIONAL PROTEIN"/>
    <property type="match status" value="1"/>
</dbReference>
<dbReference type="SUPFAM" id="SSF101386">
    <property type="entry name" value="all-alpha NTP pyrophosphatases"/>
    <property type="match status" value="1"/>
</dbReference>
<feature type="domain" description="Phosphoribosyl-AMP cyclohydrolase" evidence="21">
    <location>
        <begin position="207"/>
        <end position="277"/>
    </location>
</feature>
<comment type="pathway">
    <text evidence="6">Amino-acid biosynthesis; L-histidine biosynthesis; L-histidine from 5-phospho-alpha-D-ribose 1-diphosphate: step 2/9.</text>
</comment>
<dbReference type="EC" id="1.1.1.23" evidence="19"/>
<dbReference type="InterPro" id="IPR016161">
    <property type="entry name" value="Ald_DH/histidinol_DH"/>
</dbReference>
<dbReference type="InterPro" id="IPR038019">
    <property type="entry name" value="PRib_AMP_CycHydrolase_sf"/>
</dbReference>
<keyword evidence="11 19" id="KW-0378">Hydrolase</keyword>
<comment type="similarity">
    <text evidence="7 19">In the C-terminal section; belongs to the histidinol dehydrogenase family.</text>
</comment>
<proteinExistence type="inferred from homology"/>
<dbReference type="PRINTS" id="PR00083">
    <property type="entry name" value="HOLDHDRGNASE"/>
</dbReference>
<evidence type="ECO:0000313" key="22">
    <source>
        <dbReference type="EMBL" id="RKL24847.1"/>
    </source>
</evidence>
<comment type="cofactor">
    <cofactor evidence="3">
        <name>Zn(2+)</name>
        <dbReference type="ChEBI" id="CHEBI:29105"/>
    </cofactor>
</comment>
<evidence type="ECO:0000256" key="11">
    <source>
        <dbReference type="ARBA" id="ARBA00022801"/>
    </source>
</evidence>
<evidence type="ECO:0000256" key="15">
    <source>
        <dbReference type="ARBA" id="ARBA00023027"/>
    </source>
</evidence>
<keyword evidence="12" id="KW-0862">Zinc</keyword>
<evidence type="ECO:0000256" key="1">
    <source>
        <dbReference type="ARBA" id="ARBA00000024"/>
    </source>
</evidence>
<organism evidence="22 23">
    <name type="scientific">Gibberella intermedia</name>
    <name type="common">Bulb rot disease fungus</name>
    <name type="synonym">Fusarium proliferatum</name>
    <dbReference type="NCBI Taxonomy" id="948311"/>
    <lineage>
        <taxon>Eukaryota</taxon>
        <taxon>Fungi</taxon>
        <taxon>Dikarya</taxon>
        <taxon>Ascomycota</taxon>
        <taxon>Pezizomycotina</taxon>
        <taxon>Sordariomycetes</taxon>
        <taxon>Hypocreomycetidae</taxon>
        <taxon>Hypocreales</taxon>
        <taxon>Nectriaceae</taxon>
        <taxon>Fusarium</taxon>
        <taxon>Fusarium fujikuroi species complex</taxon>
    </lineage>
</organism>
<dbReference type="GO" id="GO:0004635">
    <property type="term" value="F:phosphoribosyl-AMP cyclohydrolase activity"/>
    <property type="evidence" value="ECO:0007669"/>
    <property type="project" value="UniProtKB-UniRule"/>
</dbReference>
<dbReference type="PROSITE" id="PS00611">
    <property type="entry name" value="HISOL_DEHYDROGENASE"/>
    <property type="match status" value="1"/>
</dbReference>
<dbReference type="FunFam" id="3.10.20.810:FF:000002">
    <property type="entry name" value="Histidine biosynthesis trifunctional protein"/>
    <property type="match status" value="1"/>
</dbReference>
<evidence type="ECO:0000256" key="14">
    <source>
        <dbReference type="ARBA" id="ARBA00023002"/>
    </source>
</evidence>
<keyword evidence="13 19" id="KW-0067">ATP-binding</keyword>
<dbReference type="NCBIfam" id="TIGR00069">
    <property type="entry name" value="hisD"/>
    <property type="match status" value="1"/>
</dbReference>
<dbReference type="GO" id="GO:0004399">
    <property type="term" value="F:histidinol dehydrogenase activity"/>
    <property type="evidence" value="ECO:0007669"/>
    <property type="project" value="UniProtKB-UniRule"/>
</dbReference>
<comment type="catalytic activity">
    <reaction evidence="1 19">
        <text>1-(5-phospho-beta-D-ribosyl)-5'-AMP + H2O = 1-(5-phospho-beta-D-ribosyl)-5-[(5-phospho-beta-D-ribosylamino)methylideneamino]imidazole-4-carboxamide</text>
        <dbReference type="Rhea" id="RHEA:20049"/>
        <dbReference type="ChEBI" id="CHEBI:15377"/>
        <dbReference type="ChEBI" id="CHEBI:58435"/>
        <dbReference type="ChEBI" id="CHEBI:59457"/>
        <dbReference type="EC" id="3.5.4.19"/>
    </reaction>
</comment>
<keyword evidence="17" id="KW-0511">Multifunctional enzyme</keyword>
<comment type="catalytic activity">
    <reaction evidence="2 19">
        <text>1-(5-phospho-beta-D-ribosyl)-ATP + H2O = 1-(5-phospho-beta-D-ribosyl)-5'-AMP + diphosphate + H(+)</text>
        <dbReference type="Rhea" id="RHEA:22828"/>
        <dbReference type="ChEBI" id="CHEBI:15377"/>
        <dbReference type="ChEBI" id="CHEBI:15378"/>
        <dbReference type="ChEBI" id="CHEBI:33019"/>
        <dbReference type="ChEBI" id="CHEBI:59457"/>
        <dbReference type="ChEBI" id="CHEBI:73183"/>
        <dbReference type="EC" id="3.6.1.31"/>
    </reaction>
</comment>
<dbReference type="CDD" id="cd11546">
    <property type="entry name" value="NTP-PPase_His4"/>
    <property type="match status" value="1"/>
</dbReference>
<evidence type="ECO:0000313" key="23">
    <source>
        <dbReference type="Proteomes" id="UP000283569"/>
    </source>
</evidence>
<dbReference type="SUPFAM" id="SSF53720">
    <property type="entry name" value="ALDH-like"/>
    <property type="match status" value="1"/>
</dbReference>
<dbReference type="EC" id="3.6.1.31" evidence="19"/>
<keyword evidence="10 19" id="KW-0547">Nucleotide-binding</keyword>
<evidence type="ECO:0000256" key="16">
    <source>
        <dbReference type="ARBA" id="ARBA00023102"/>
    </source>
</evidence>
<sequence>METTLPLPFLVSIGSPDGLTRQEIALLGAPFYETASEDWGRPSTGTNVHMDATSLSDPDDVVALLDGGVRTVFVASESYSEYTEYGARVIPTTSSLDISTASENGLLVKDFDIASSGVDKFVEEACAKKIKSLYIKPTPKTDIEKFIEISKKANAIPIIPSTGLTTDKNDSSRILLSKIIASFWKSDRPDGLIPTVVTDDAGIALGLAYTSEESILEALKTQTGVYQSRKRGLWVKGLTSGDTQELLRIGLDCDNDTLKFVVNQKGRFCHLQQFGCFGDLNGISALEQTLKSRKESAPEGSYTARLFSDEKLLRAKIMEEAEELCDGKTKENIAFEAADLIYFALTKAVGAGVSLADIEANLDAKSLKVKRRTGNAKGKWAEKEGIKTDAAPVKPSQPEVERSADGRIAMERVDASKISEADLVEKLKRPSQKSPDAILKIIQPIIEDVRTGGDKAVLSYTHKFERATSLTSPVLKAPFPKELMDISPETIEAIDVSFENIRKFHSAQQEEKSLQVETMPGIVCSRFSRPIERVGLYIPGGTAVLPSTALMLGVPAMVAGCQKIVFASPPRSDGRITPEIVYVAHKVGAESIVLAGGAQAVAALAYGTESVTKVDKILGPGNQFVTAAKMHVSNDTNAGCGIDMPAGPSEVLVVADKDANPAFVASDLLSQAEHGVDSQVILLAVGLSEQELQDIEDEVHKQALALPRVDIVRGSIAHSVTVQVKDIEEAMRISNEYAPEHLILQIKDAEKAVDQVMNAGSVFIGHWTPESVGDYSAGVNHSLPTYGFAKQYSGVNLGSFQKHITSSNLTAEGLKNVGTAVMQLAKVEELEAHRRAVEIRLNYLKQQQ</sequence>
<dbReference type="AlphaFoldDB" id="A0A420S6A2"/>
<dbReference type="Gene3D" id="3.40.50.1980">
    <property type="entry name" value="Nitrogenase molybdenum iron protein domain"/>
    <property type="match status" value="2"/>
</dbReference>
<dbReference type="Gene3D" id="1.20.5.1300">
    <property type="match status" value="1"/>
</dbReference>
<evidence type="ECO:0000256" key="13">
    <source>
        <dbReference type="ARBA" id="ARBA00022840"/>
    </source>
</evidence>
<evidence type="ECO:0000256" key="17">
    <source>
        <dbReference type="ARBA" id="ARBA00023268"/>
    </source>
</evidence>
<dbReference type="GO" id="GO:0046872">
    <property type="term" value="F:metal ion binding"/>
    <property type="evidence" value="ECO:0007669"/>
    <property type="project" value="UniProtKB-KW"/>
</dbReference>
<comment type="pathway">
    <text evidence="5">Amino-acid biosynthesis; L-histidine biosynthesis; L-histidine from 5-phospho-alpha-D-ribose 1-diphosphate: step 3/9.</text>
</comment>
<dbReference type="InterPro" id="IPR021130">
    <property type="entry name" value="PRib-ATP_PPHydrolase-like"/>
</dbReference>
<evidence type="ECO:0000256" key="4">
    <source>
        <dbReference type="ARBA" id="ARBA00004940"/>
    </source>
</evidence>
<evidence type="ECO:0000256" key="18">
    <source>
        <dbReference type="ARBA" id="ARBA00049489"/>
    </source>
</evidence>
<evidence type="ECO:0000256" key="9">
    <source>
        <dbReference type="ARBA" id="ARBA00022723"/>
    </source>
</evidence>
<dbReference type="FunFam" id="3.40.50.1980:FF:000050">
    <property type="entry name" value="Histidine biosynthesis trifunctional protein"/>
    <property type="match status" value="1"/>
</dbReference>
<dbReference type="SUPFAM" id="SSF141734">
    <property type="entry name" value="HisI-like"/>
    <property type="match status" value="1"/>
</dbReference>
<accession>A0A420S6A2</accession>
<dbReference type="NCBIfam" id="TIGR03188">
    <property type="entry name" value="histidine_hisI"/>
    <property type="match status" value="1"/>
</dbReference>
<evidence type="ECO:0000256" key="3">
    <source>
        <dbReference type="ARBA" id="ARBA00001947"/>
    </source>
</evidence>
<evidence type="ECO:0000259" key="21">
    <source>
        <dbReference type="Pfam" id="PF01502"/>
    </source>
</evidence>
<dbReference type="HAMAP" id="MF_01024">
    <property type="entry name" value="HisD"/>
    <property type="match status" value="1"/>
</dbReference>
<evidence type="ECO:0000256" key="20">
    <source>
        <dbReference type="SAM" id="MobiDB-lite"/>
    </source>
</evidence>
<dbReference type="InterPro" id="IPR012131">
    <property type="entry name" value="Hstdl_DH"/>
</dbReference>
<dbReference type="FunFam" id="3.40.50.1980:FF:000001">
    <property type="entry name" value="Histidinol dehydrogenase"/>
    <property type="match status" value="1"/>
</dbReference>
<name>A0A420S6A2_GIBIN</name>
<keyword evidence="9" id="KW-0479">Metal-binding</keyword>
<dbReference type="PIRSF" id="PIRSF001257">
    <property type="entry name" value="His_trifunctional"/>
    <property type="match status" value="1"/>
</dbReference>
<keyword evidence="8 19" id="KW-0028">Amino-acid biosynthesis</keyword>
<evidence type="ECO:0000256" key="2">
    <source>
        <dbReference type="ARBA" id="ARBA00001460"/>
    </source>
</evidence>
<dbReference type="Gene3D" id="1.10.287.1080">
    <property type="entry name" value="MazG-like"/>
    <property type="match status" value="1"/>
</dbReference>
<evidence type="ECO:0000256" key="19">
    <source>
        <dbReference type="PIRNR" id="PIRNR001257"/>
    </source>
</evidence>